<evidence type="ECO:0000256" key="8">
    <source>
        <dbReference type="ARBA" id="ARBA00038435"/>
    </source>
</evidence>
<name>A0AA41FFH8_9FIRM</name>
<feature type="domain" description="Na+/H+ antiporter NhaC-like C-terminal" evidence="10">
    <location>
        <begin position="54"/>
        <end position="236"/>
    </location>
</feature>
<gene>
    <name evidence="11" type="ORF">GPL26_13110</name>
</gene>
<dbReference type="InterPro" id="IPR052180">
    <property type="entry name" value="NhaC_Na-H+_Antiporter"/>
</dbReference>
<keyword evidence="7 9" id="KW-0472">Membrane</keyword>
<keyword evidence="2" id="KW-0813">Transport</keyword>
<evidence type="ECO:0000259" key="10">
    <source>
        <dbReference type="Pfam" id="PF03553"/>
    </source>
</evidence>
<feature type="transmembrane region" description="Helical" evidence="9">
    <location>
        <begin position="375"/>
        <end position="397"/>
    </location>
</feature>
<feature type="transmembrane region" description="Helical" evidence="9">
    <location>
        <begin position="261"/>
        <end position="283"/>
    </location>
</feature>
<dbReference type="PANTHER" id="PTHR33451:SF3">
    <property type="entry name" value="MALATE-2H(+)_NA(+)-LACTATE ANTIPORTER"/>
    <property type="match status" value="1"/>
</dbReference>
<evidence type="ECO:0000256" key="7">
    <source>
        <dbReference type="ARBA" id="ARBA00023136"/>
    </source>
</evidence>
<organism evidence="11 12">
    <name type="scientific">Enterocloster citroniae</name>
    <dbReference type="NCBI Taxonomy" id="358743"/>
    <lineage>
        <taxon>Bacteria</taxon>
        <taxon>Bacillati</taxon>
        <taxon>Bacillota</taxon>
        <taxon>Clostridia</taxon>
        <taxon>Lachnospirales</taxon>
        <taxon>Lachnospiraceae</taxon>
        <taxon>Enterocloster</taxon>
    </lineage>
</organism>
<feature type="transmembrane region" description="Helical" evidence="9">
    <location>
        <begin position="335"/>
        <end position="363"/>
    </location>
</feature>
<feature type="transmembrane region" description="Helical" evidence="9">
    <location>
        <begin position="228"/>
        <end position="249"/>
    </location>
</feature>
<evidence type="ECO:0000256" key="2">
    <source>
        <dbReference type="ARBA" id="ARBA00022448"/>
    </source>
</evidence>
<keyword evidence="3" id="KW-0050">Antiport</keyword>
<comment type="subcellular location">
    <subcellularLocation>
        <location evidence="1">Cell membrane</location>
        <topology evidence="1">Multi-pass membrane protein</topology>
    </subcellularLocation>
</comment>
<evidence type="ECO:0000256" key="4">
    <source>
        <dbReference type="ARBA" id="ARBA00022475"/>
    </source>
</evidence>
<sequence>MTSAKEHTADVQKNVLSFYLKWRKNMSNDLKAKKLTFYGGIYMSLIPFLLFILGSFGLAIFNIATVEGFWIVAIVGIIIGMWLCKDPVAYFDEICRGTASNLLTTAIFCWLWSAAVAGILKASGLVDGLIWLGLNVHLTGGLFVGFTFILASMYSTATGTGSGTVAAMTVLLYPAGVALGASPFWMAAAIISGGGFGDNLAPISDTTITAATTMGVDVPGLVKNRMPYTIVAGLITLAIVTGGGLLSSGAVEISEEAYQGIVAQASPEGLIMLIPAALIVFLAMKGKTLIEALTYGGIVAIILGLATGLFDWNLLVAVDTVNGTVGGAITDAISGWYGMIVLIFLVFALAHIMQVSGALAALLEKIERRFVKTKVGAEIVCWCCIAVSALGLCNNITSQIVAGPIMLKIANKYHLSHYRIANFSDAVQAAFSYTMPWGGPALTFCATSIIANSVYGWCPVVTSPASLALGGVYGIIIGLVYLICAITGIGRKYDQKMEIQRLGYTEEYFMTQE</sequence>
<keyword evidence="6 9" id="KW-1133">Transmembrane helix</keyword>
<feature type="transmembrane region" description="Helical" evidence="9">
    <location>
        <begin position="295"/>
        <end position="315"/>
    </location>
</feature>
<dbReference type="GO" id="GO:0015297">
    <property type="term" value="F:antiporter activity"/>
    <property type="evidence" value="ECO:0007669"/>
    <property type="project" value="UniProtKB-KW"/>
</dbReference>
<evidence type="ECO:0000256" key="9">
    <source>
        <dbReference type="SAM" id="Phobius"/>
    </source>
</evidence>
<dbReference type="PANTHER" id="PTHR33451">
    <property type="entry name" value="MALATE-2H(+)/NA(+)-LACTATE ANTIPORTER"/>
    <property type="match status" value="1"/>
</dbReference>
<feature type="transmembrane region" description="Helical" evidence="9">
    <location>
        <begin position="171"/>
        <end position="191"/>
    </location>
</feature>
<evidence type="ECO:0000256" key="3">
    <source>
        <dbReference type="ARBA" id="ARBA00022449"/>
    </source>
</evidence>
<keyword evidence="4" id="KW-1003">Cell membrane</keyword>
<dbReference type="Proteomes" id="UP000708338">
    <property type="component" value="Unassembled WGS sequence"/>
</dbReference>
<comment type="similarity">
    <text evidence="8">Belongs to the NhaC Na(+)/H(+) (TC 2.A.35) antiporter family.</text>
</comment>
<dbReference type="InterPro" id="IPR018461">
    <property type="entry name" value="Na/H_Antiport_NhaC-like_C"/>
</dbReference>
<dbReference type="AlphaFoldDB" id="A0AA41FFH8"/>
<comment type="caution">
    <text evidence="11">The sequence shown here is derived from an EMBL/GenBank/DDBJ whole genome shotgun (WGS) entry which is preliminary data.</text>
</comment>
<proteinExistence type="inferred from homology"/>
<feature type="transmembrane region" description="Helical" evidence="9">
    <location>
        <begin position="129"/>
        <end position="151"/>
    </location>
</feature>
<evidence type="ECO:0000313" key="11">
    <source>
        <dbReference type="EMBL" id="MBT9810577.1"/>
    </source>
</evidence>
<feature type="transmembrane region" description="Helical" evidence="9">
    <location>
        <begin position="60"/>
        <end position="82"/>
    </location>
</feature>
<dbReference type="GO" id="GO:0005886">
    <property type="term" value="C:plasma membrane"/>
    <property type="evidence" value="ECO:0007669"/>
    <property type="project" value="UniProtKB-SubCell"/>
</dbReference>
<evidence type="ECO:0000313" key="12">
    <source>
        <dbReference type="Proteomes" id="UP000708338"/>
    </source>
</evidence>
<feature type="transmembrane region" description="Helical" evidence="9">
    <location>
        <begin position="467"/>
        <end position="489"/>
    </location>
</feature>
<feature type="transmembrane region" description="Helical" evidence="9">
    <location>
        <begin position="35"/>
        <end position="53"/>
    </location>
</feature>
<dbReference type="EMBL" id="WQPS01000014">
    <property type="protein sequence ID" value="MBT9810577.1"/>
    <property type="molecule type" value="Genomic_DNA"/>
</dbReference>
<keyword evidence="5 9" id="KW-0812">Transmembrane</keyword>
<accession>A0AA41FFH8</accession>
<evidence type="ECO:0000256" key="1">
    <source>
        <dbReference type="ARBA" id="ARBA00004651"/>
    </source>
</evidence>
<evidence type="ECO:0000256" key="5">
    <source>
        <dbReference type="ARBA" id="ARBA00022692"/>
    </source>
</evidence>
<dbReference type="Pfam" id="PF03553">
    <property type="entry name" value="Na_H_antiporter"/>
    <property type="match status" value="1"/>
</dbReference>
<evidence type="ECO:0000256" key="6">
    <source>
        <dbReference type="ARBA" id="ARBA00022989"/>
    </source>
</evidence>
<reference evidence="11" key="1">
    <citation type="journal article" date="2021" name="Gut Microbes">
        <title>A synthetic consortium of 100 gut commensals modulates the composition and function in a colon model of the microbiome of elderly subjects.</title>
        <authorList>
            <person name="Perez M."/>
            <person name="Ntemiri A."/>
            <person name="Tan H."/>
            <person name="Harris H.M.B."/>
            <person name="Roager H.M."/>
            <person name="Ribiere C."/>
            <person name="O'Toole P.W."/>
        </authorList>
    </citation>
    <scope>NUCLEOTIDE SEQUENCE</scope>
    <source>
        <strain evidence="11">MCC335</strain>
    </source>
</reference>
<feature type="transmembrane region" description="Helical" evidence="9">
    <location>
        <begin position="102"/>
        <end position="122"/>
    </location>
</feature>
<protein>
    <recommendedName>
        <fullName evidence="10">Na+/H+ antiporter NhaC-like C-terminal domain-containing protein</fullName>
    </recommendedName>
</protein>